<dbReference type="Pfam" id="PF04542">
    <property type="entry name" value="Sigma70_r2"/>
    <property type="match status" value="1"/>
</dbReference>
<dbReference type="SUPFAM" id="SSF88659">
    <property type="entry name" value="Sigma3 and sigma4 domains of RNA polymerase sigma factors"/>
    <property type="match status" value="1"/>
</dbReference>
<dbReference type="Gene3D" id="1.10.10.10">
    <property type="entry name" value="Winged helix-like DNA-binding domain superfamily/Winged helix DNA-binding domain"/>
    <property type="match status" value="1"/>
</dbReference>
<dbReference type="SUPFAM" id="SSF88946">
    <property type="entry name" value="Sigma2 domain of RNA polymerase sigma factors"/>
    <property type="match status" value="1"/>
</dbReference>
<keyword evidence="4" id="KW-0804">Transcription</keyword>
<dbReference type="InterPro" id="IPR013324">
    <property type="entry name" value="RNA_pol_sigma_r3/r4-like"/>
</dbReference>
<accession>A0A7Y2L936</accession>
<dbReference type="GO" id="GO:0003677">
    <property type="term" value="F:DNA binding"/>
    <property type="evidence" value="ECO:0007669"/>
    <property type="project" value="InterPro"/>
</dbReference>
<keyword evidence="3" id="KW-0731">Sigma factor</keyword>
<dbReference type="AlphaFoldDB" id="A0A7Y2L936"/>
<proteinExistence type="inferred from homology"/>
<dbReference type="InterPro" id="IPR013325">
    <property type="entry name" value="RNA_pol_sigma_r2"/>
</dbReference>
<dbReference type="InterPro" id="IPR036388">
    <property type="entry name" value="WH-like_DNA-bd_sf"/>
</dbReference>
<dbReference type="GO" id="GO:0006352">
    <property type="term" value="P:DNA-templated transcription initiation"/>
    <property type="evidence" value="ECO:0007669"/>
    <property type="project" value="InterPro"/>
</dbReference>
<name>A0A7Y2L936_9THEO</name>
<gene>
    <name evidence="7" type="ORF">HKI81_12885</name>
</gene>
<reference evidence="7 8" key="1">
    <citation type="submission" date="2020-04" db="EMBL/GenBank/DDBJ databases">
        <title>Draft genome sequence of Caldanaerobacter sunterraneus. strain 1523vc isolated from Griffin hot spring, Kamchatka, Russia.</title>
        <authorList>
            <person name="Toshchakov S.V."/>
            <person name="Podosokorskaya O.A."/>
            <person name="Kublanov I.V."/>
            <person name="Korzhenkov A."/>
            <person name="Patrushev M.V."/>
        </authorList>
    </citation>
    <scope>NUCLEOTIDE SEQUENCE [LARGE SCALE GENOMIC DNA]</scope>
    <source>
        <strain evidence="7 8">1523vc</strain>
    </source>
</reference>
<dbReference type="EMBL" id="JABEQB010000054">
    <property type="protein sequence ID" value="NNG68069.1"/>
    <property type="molecule type" value="Genomic_DNA"/>
</dbReference>
<evidence type="ECO:0000259" key="5">
    <source>
        <dbReference type="Pfam" id="PF04542"/>
    </source>
</evidence>
<evidence type="ECO:0000313" key="8">
    <source>
        <dbReference type="Proteomes" id="UP000529861"/>
    </source>
</evidence>
<dbReference type="PANTHER" id="PTHR43133:SF51">
    <property type="entry name" value="RNA POLYMERASE SIGMA FACTOR"/>
    <property type="match status" value="1"/>
</dbReference>
<dbReference type="InterPro" id="IPR007627">
    <property type="entry name" value="RNA_pol_sigma70_r2"/>
</dbReference>
<evidence type="ECO:0000256" key="4">
    <source>
        <dbReference type="ARBA" id="ARBA00023163"/>
    </source>
</evidence>
<feature type="domain" description="RNA polymerase sigma-70 region 2" evidence="5">
    <location>
        <begin position="22"/>
        <end position="88"/>
    </location>
</feature>
<evidence type="ECO:0000256" key="2">
    <source>
        <dbReference type="ARBA" id="ARBA00023015"/>
    </source>
</evidence>
<dbReference type="Pfam" id="PF08281">
    <property type="entry name" value="Sigma70_r4_2"/>
    <property type="match status" value="1"/>
</dbReference>
<keyword evidence="2" id="KW-0805">Transcription regulation</keyword>
<dbReference type="NCBIfam" id="TIGR02937">
    <property type="entry name" value="sigma70-ECF"/>
    <property type="match status" value="1"/>
</dbReference>
<evidence type="ECO:0000256" key="1">
    <source>
        <dbReference type="ARBA" id="ARBA00010641"/>
    </source>
</evidence>
<dbReference type="PANTHER" id="PTHR43133">
    <property type="entry name" value="RNA POLYMERASE ECF-TYPE SIGMA FACTO"/>
    <property type="match status" value="1"/>
</dbReference>
<dbReference type="GO" id="GO:0016987">
    <property type="term" value="F:sigma factor activity"/>
    <property type="evidence" value="ECO:0007669"/>
    <property type="project" value="UniProtKB-KW"/>
</dbReference>
<dbReference type="Gene3D" id="1.10.1740.10">
    <property type="match status" value="1"/>
</dbReference>
<comment type="similarity">
    <text evidence="1">Belongs to the sigma-70 factor family. ECF subfamily.</text>
</comment>
<feature type="domain" description="RNA polymerase sigma factor 70 region 4 type 2" evidence="6">
    <location>
        <begin position="113"/>
        <end position="162"/>
    </location>
</feature>
<evidence type="ECO:0000259" key="6">
    <source>
        <dbReference type="Pfam" id="PF08281"/>
    </source>
</evidence>
<sequence length="173" mass="20761">MDEQLLLKKAQRGDDEAFYQLMENMKEQLYRIALSYLKSEEEALEAVQEVTYRAYINIKKLKKPEFFKTWITRIMINYCIDELKYKKRFTNENFEMKKSSESLPSNSNYDFVEIETLLSRLEKKYQTVIMLKYFHDYKISEIALILNKPEGTIKTWLYKGLEILRIFIGGEDS</sequence>
<dbReference type="Proteomes" id="UP000529861">
    <property type="component" value="Unassembled WGS sequence"/>
</dbReference>
<protein>
    <submittedName>
        <fullName evidence="7">Sigma-70 family RNA polymerase sigma factor</fullName>
    </submittedName>
</protein>
<dbReference type="CDD" id="cd06171">
    <property type="entry name" value="Sigma70_r4"/>
    <property type="match status" value="1"/>
</dbReference>
<evidence type="ECO:0000256" key="3">
    <source>
        <dbReference type="ARBA" id="ARBA00023082"/>
    </source>
</evidence>
<dbReference type="InterPro" id="IPR039425">
    <property type="entry name" value="RNA_pol_sigma-70-like"/>
</dbReference>
<dbReference type="RefSeq" id="WP_170271733.1">
    <property type="nucleotide sequence ID" value="NZ_JABEQB010000054.1"/>
</dbReference>
<organism evidence="7 8">
    <name type="scientific">Caldanaerobacter subterraneus</name>
    <dbReference type="NCBI Taxonomy" id="911092"/>
    <lineage>
        <taxon>Bacteria</taxon>
        <taxon>Bacillati</taxon>
        <taxon>Bacillota</taxon>
        <taxon>Clostridia</taxon>
        <taxon>Thermoanaerobacterales</taxon>
        <taxon>Thermoanaerobacteraceae</taxon>
        <taxon>Caldanaerobacter</taxon>
    </lineage>
</organism>
<dbReference type="InterPro" id="IPR013249">
    <property type="entry name" value="RNA_pol_sigma70_r4_t2"/>
</dbReference>
<dbReference type="InterPro" id="IPR014284">
    <property type="entry name" value="RNA_pol_sigma-70_dom"/>
</dbReference>
<evidence type="ECO:0000313" key="7">
    <source>
        <dbReference type="EMBL" id="NNG68069.1"/>
    </source>
</evidence>
<comment type="caution">
    <text evidence="7">The sequence shown here is derived from an EMBL/GenBank/DDBJ whole genome shotgun (WGS) entry which is preliminary data.</text>
</comment>